<evidence type="ECO:0000313" key="7">
    <source>
        <dbReference type="Proteomes" id="UP000605670"/>
    </source>
</evidence>
<dbReference type="PANTHER" id="PTHR30632:SF0">
    <property type="entry name" value="SULFATE-BINDING PROTEIN"/>
    <property type="match status" value="1"/>
</dbReference>
<feature type="binding site" evidence="4">
    <location>
        <position position="78"/>
    </location>
    <ligand>
        <name>molybdate</name>
        <dbReference type="ChEBI" id="CHEBI:36264"/>
    </ligand>
</feature>
<dbReference type="InterPro" id="IPR050682">
    <property type="entry name" value="ModA/WtpA"/>
</dbReference>
<accession>A0A917BUA0</accession>
<name>A0A917BUA0_9MICO</name>
<organism evidence="6 7">
    <name type="scientific">Ornithinimicrobium tianjinense</name>
    <dbReference type="NCBI Taxonomy" id="1195761"/>
    <lineage>
        <taxon>Bacteria</taxon>
        <taxon>Bacillati</taxon>
        <taxon>Actinomycetota</taxon>
        <taxon>Actinomycetes</taxon>
        <taxon>Micrococcales</taxon>
        <taxon>Ornithinimicrobiaceae</taxon>
        <taxon>Ornithinimicrobium</taxon>
    </lineage>
</organism>
<evidence type="ECO:0000256" key="4">
    <source>
        <dbReference type="PIRSR" id="PIRSR004846-1"/>
    </source>
</evidence>
<dbReference type="Proteomes" id="UP000605670">
    <property type="component" value="Unassembled WGS sequence"/>
</dbReference>
<feature type="signal peptide" evidence="5">
    <location>
        <begin position="1"/>
        <end position="31"/>
    </location>
</feature>
<dbReference type="GO" id="GO:0015689">
    <property type="term" value="P:molybdate ion transport"/>
    <property type="evidence" value="ECO:0007669"/>
    <property type="project" value="InterPro"/>
</dbReference>
<dbReference type="SUPFAM" id="SSF53850">
    <property type="entry name" value="Periplasmic binding protein-like II"/>
    <property type="match status" value="1"/>
</dbReference>
<keyword evidence="2 4" id="KW-0479">Metal-binding</keyword>
<evidence type="ECO:0000313" key="6">
    <source>
        <dbReference type="EMBL" id="GGF56141.1"/>
    </source>
</evidence>
<feature type="chain" id="PRO_5037724450" evidence="5">
    <location>
        <begin position="32"/>
        <end position="259"/>
    </location>
</feature>
<comment type="similarity">
    <text evidence="1">Belongs to the bacterial solute-binding protein ModA family.</text>
</comment>
<protein>
    <submittedName>
        <fullName evidence="6">Molybdate-binding protein</fullName>
    </submittedName>
</protein>
<dbReference type="Gene3D" id="3.40.190.10">
    <property type="entry name" value="Periplasmic binding protein-like II"/>
    <property type="match status" value="2"/>
</dbReference>
<dbReference type="PIRSF" id="PIRSF004846">
    <property type="entry name" value="ModA"/>
    <property type="match status" value="1"/>
</dbReference>
<evidence type="ECO:0000256" key="1">
    <source>
        <dbReference type="ARBA" id="ARBA00009175"/>
    </source>
</evidence>
<evidence type="ECO:0000256" key="5">
    <source>
        <dbReference type="SAM" id="SignalP"/>
    </source>
</evidence>
<dbReference type="GO" id="GO:0046872">
    <property type="term" value="F:metal ion binding"/>
    <property type="evidence" value="ECO:0007669"/>
    <property type="project" value="UniProtKB-KW"/>
</dbReference>
<gene>
    <name evidence="6" type="ORF">GCM10011366_25030</name>
</gene>
<feature type="binding site" evidence="4">
    <location>
        <position position="198"/>
    </location>
    <ligand>
        <name>molybdate</name>
        <dbReference type="ChEBI" id="CHEBI:36264"/>
    </ligand>
</feature>
<dbReference type="RefSeq" id="WP_188431279.1">
    <property type="nucleotide sequence ID" value="NZ_BAABKH010000014.1"/>
</dbReference>
<feature type="binding site" evidence="4">
    <location>
        <position position="50"/>
    </location>
    <ligand>
        <name>molybdate</name>
        <dbReference type="ChEBI" id="CHEBI:36264"/>
    </ligand>
</feature>
<reference evidence="6" key="2">
    <citation type="submission" date="2020-09" db="EMBL/GenBank/DDBJ databases">
        <authorList>
            <person name="Sun Q."/>
            <person name="Zhou Y."/>
        </authorList>
    </citation>
    <scope>NUCLEOTIDE SEQUENCE</scope>
    <source>
        <strain evidence="6">CGMCC 1.12160</strain>
    </source>
</reference>
<dbReference type="GO" id="GO:0030973">
    <property type="term" value="F:molybdate ion binding"/>
    <property type="evidence" value="ECO:0007669"/>
    <property type="project" value="TreeGrafter"/>
</dbReference>
<dbReference type="EMBL" id="BMEM01000004">
    <property type="protein sequence ID" value="GGF56141.1"/>
    <property type="molecule type" value="Genomic_DNA"/>
</dbReference>
<dbReference type="Pfam" id="PF13531">
    <property type="entry name" value="SBP_bac_11"/>
    <property type="match status" value="1"/>
</dbReference>
<evidence type="ECO:0000256" key="2">
    <source>
        <dbReference type="ARBA" id="ARBA00022723"/>
    </source>
</evidence>
<dbReference type="NCBIfam" id="TIGR01256">
    <property type="entry name" value="modA"/>
    <property type="match status" value="1"/>
</dbReference>
<feature type="binding site" evidence="4">
    <location>
        <position position="180"/>
    </location>
    <ligand>
        <name>molybdate</name>
        <dbReference type="ChEBI" id="CHEBI:36264"/>
    </ligand>
</feature>
<sequence>MAPATALTGRGLTFLLAATTSLALTSCEATAESSGALSGDRTVTVLAAASLTDVLAEIAADFEADHPGVTVETSFAASSTIVQQVNEGAPADVVALAGQQALEPLEQARRVSEPVVLTTNTLELAVPPDNPAAVDGVEDLTAAGLRLVVCQPEVPCGTAAATLFDRLGIDPQVASYEPDVRATLSKVALGEADVGVVYRTDVAAADGAVLGVEIPAQDNVVSSYPVLAVSGSPLALELIEEMLSARGQQHLADAGFGAP</sequence>
<dbReference type="AlphaFoldDB" id="A0A917BUA0"/>
<keyword evidence="3 5" id="KW-0732">Signal</keyword>
<dbReference type="InterPro" id="IPR005950">
    <property type="entry name" value="ModA"/>
</dbReference>
<comment type="caution">
    <text evidence="6">The sequence shown here is derived from an EMBL/GenBank/DDBJ whole genome shotgun (WGS) entry which is preliminary data.</text>
</comment>
<keyword evidence="7" id="KW-1185">Reference proteome</keyword>
<evidence type="ECO:0000256" key="3">
    <source>
        <dbReference type="ARBA" id="ARBA00022729"/>
    </source>
</evidence>
<keyword evidence="4" id="KW-0500">Molybdenum</keyword>
<proteinExistence type="inferred from homology"/>
<dbReference type="PANTHER" id="PTHR30632">
    <property type="entry name" value="MOLYBDATE-BINDING PERIPLASMIC PROTEIN"/>
    <property type="match status" value="1"/>
</dbReference>
<reference evidence="6" key="1">
    <citation type="journal article" date="2014" name="Int. J. Syst. Evol. Microbiol.">
        <title>Complete genome sequence of Corynebacterium casei LMG S-19264T (=DSM 44701T), isolated from a smear-ripened cheese.</title>
        <authorList>
            <consortium name="US DOE Joint Genome Institute (JGI-PGF)"/>
            <person name="Walter F."/>
            <person name="Albersmeier A."/>
            <person name="Kalinowski J."/>
            <person name="Ruckert C."/>
        </authorList>
    </citation>
    <scope>NUCLEOTIDE SEQUENCE</scope>
    <source>
        <strain evidence="6">CGMCC 1.12160</strain>
    </source>
</reference>